<gene>
    <name evidence="6" type="ORF">BTN85_0187</name>
</gene>
<keyword evidence="4" id="KW-1133">Transmembrane helix</keyword>
<dbReference type="InParanoid" id="A0A1Q6DTM1"/>
<dbReference type="GO" id="GO:0006508">
    <property type="term" value="P:proteolysis"/>
    <property type="evidence" value="ECO:0007669"/>
    <property type="project" value="UniProtKB-KW"/>
</dbReference>
<name>A0A1Q6DTM1_METT1</name>
<dbReference type="Gene3D" id="2.40.10.10">
    <property type="entry name" value="Trypsin-like serine proteases"/>
    <property type="match status" value="2"/>
</dbReference>
<dbReference type="InterPro" id="IPR001478">
    <property type="entry name" value="PDZ"/>
</dbReference>
<evidence type="ECO:0000259" key="5">
    <source>
        <dbReference type="SMART" id="SM00228"/>
    </source>
</evidence>
<keyword evidence="3" id="KW-0378">Hydrolase</keyword>
<reference evidence="6" key="1">
    <citation type="submission" date="2016-12" db="EMBL/GenBank/DDBJ databases">
        <title>Discovery of methanogenic haloarchaea.</title>
        <authorList>
            <person name="Sorokin D.Y."/>
            <person name="Makarova K.S."/>
            <person name="Abbas B."/>
            <person name="Ferrer M."/>
            <person name="Golyshin P.N."/>
        </authorList>
    </citation>
    <scope>NUCLEOTIDE SEQUENCE [LARGE SCALE GENOMIC DNA]</scope>
    <source>
        <strain evidence="6">HMET1</strain>
    </source>
</reference>
<dbReference type="SMART" id="SM00228">
    <property type="entry name" value="PDZ"/>
    <property type="match status" value="1"/>
</dbReference>
<dbReference type="GO" id="GO:0004252">
    <property type="term" value="F:serine-type endopeptidase activity"/>
    <property type="evidence" value="ECO:0007669"/>
    <property type="project" value="InterPro"/>
</dbReference>
<evidence type="ECO:0000313" key="7">
    <source>
        <dbReference type="Proteomes" id="UP000185744"/>
    </source>
</evidence>
<dbReference type="InterPro" id="IPR051201">
    <property type="entry name" value="Chloro_Bact_Ser_Proteases"/>
</dbReference>
<dbReference type="Pfam" id="PF13365">
    <property type="entry name" value="Trypsin_2"/>
    <property type="match status" value="1"/>
</dbReference>
<dbReference type="InterPro" id="IPR036034">
    <property type="entry name" value="PDZ_sf"/>
</dbReference>
<comment type="similarity">
    <text evidence="1">Belongs to the peptidase S1C family.</text>
</comment>
<evidence type="ECO:0000256" key="2">
    <source>
        <dbReference type="ARBA" id="ARBA00022670"/>
    </source>
</evidence>
<dbReference type="AlphaFoldDB" id="A0A1Q6DTM1"/>
<dbReference type="SUPFAM" id="SSF50494">
    <property type="entry name" value="Trypsin-like serine proteases"/>
    <property type="match status" value="1"/>
</dbReference>
<evidence type="ECO:0000313" key="6">
    <source>
        <dbReference type="EMBL" id="OKY77719.1"/>
    </source>
</evidence>
<dbReference type="InterPro" id="IPR043504">
    <property type="entry name" value="Peptidase_S1_PA_chymotrypsin"/>
</dbReference>
<organism evidence="6 7">
    <name type="scientific">Methanohalarchaeum thermophilum</name>
    <dbReference type="NCBI Taxonomy" id="1903181"/>
    <lineage>
        <taxon>Archaea</taxon>
        <taxon>Methanobacteriati</taxon>
        <taxon>Methanobacteriota</taxon>
        <taxon>Methanonatronarchaeia</taxon>
        <taxon>Methanonatronarchaeales</taxon>
        <taxon>Methanonatronarchaeaceae</taxon>
        <taxon>Candidatus Methanohalarchaeum</taxon>
    </lineage>
</organism>
<evidence type="ECO:0000256" key="1">
    <source>
        <dbReference type="ARBA" id="ARBA00010541"/>
    </source>
</evidence>
<dbReference type="InterPro" id="IPR001940">
    <property type="entry name" value="Peptidase_S1C"/>
</dbReference>
<sequence>MEKIGSSRGNSKKRLIYIAFVFLLIGLLIGIGSLYVFSEPGDSDRYVTNKNITININGTNSYQEEIYQALYNNLSDSVVSIRVSSISNGEAILSQGSGFIYDNNGHIITNQHVVDGGDSFRVIFSNGIQKKASLVGTDIYSDIAVLKVDSYPTEGIDPTPLKLANSSKVEPGEMVIAIGNPFGLSGTITHGIISATGRTLPTEGDFSIPNVIQTDCAVNPGNSGGPLLDLSGDVVGVVRAKQGDNIGFAIPSNKAEKVASSIIEKGEYDHAWLGIRMLPVTMESAEEMNLSDEAKKGIMVIEVIEDSPAEEAGLKEGEKISVDEKPVWINGDIITEVNGHEITSTGDLISELSKESPGDEVTLKIYRNQEFIDVTVELEKRPND</sequence>
<dbReference type="EMBL" id="MSDW01000001">
    <property type="protein sequence ID" value="OKY77719.1"/>
    <property type="molecule type" value="Genomic_DNA"/>
</dbReference>
<keyword evidence="4" id="KW-0812">Transmembrane</keyword>
<accession>A0A1Q6DTM1</accession>
<evidence type="ECO:0000256" key="3">
    <source>
        <dbReference type="ARBA" id="ARBA00022801"/>
    </source>
</evidence>
<dbReference type="InterPro" id="IPR009003">
    <property type="entry name" value="Peptidase_S1_PA"/>
</dbReference>
<dbReference type="SUPFAM" id="SSF50156">
    <property type="entry name" value="PDZ domain-like"/>
    <property type="match status" value="1"/>
</dbReference>
<dbReference type="Proteomes" id="UP000185744">
    <property type="component" value="Unassembled WGS sequence"/>
</dbReference>
<evidence type="ECO:0000256" key="4">
    <source>
        <dbReference type="SAM" id="Phobius"/>
    </source>
</evidence>
<proteinExistence type="inferred from homology"/>
<dbReference type="PANTHER" id="PTHR43343:SF3">
    <property type="entry name" value="PROTEASE DO-LIKE 8, CHLOROPLASTIC"/>
    <property type="match status" value="1"/>
</dbReference>
<dbReference type="Pfam" id="PF13180">
    <property type="entry name" value="PDZ_2"/>
    <property type="match status" value="1"/>
</dbReference>
<keyword evidence="4" id="KW-0472">Membrane</keyword>
<feature type="transmembrane region" description="Helical" evidence="4">
    <location>
        <begin position="15"/>
        <end position="37"/>
    </location>
</feature>
<protein>
    <submittedName>
        <fullName evidence="6">Serine protease Do (Heat-shock protein)</fullName>
    </submittedName>
</protein>
<dbReference type="STRING" id="1903181.BTN85_0187"/>
<dbReference type="PANTHER" id="PTHR43343">
    <property type="entry name" value="PEPTIDASE S12"/>
    <property type="match status" value="1"/>
</dbReference>
<dbReference type="Gene3D" id="2.30.42.10">
    <property type="match status" value="1"/>
</dbReference>
<keyword evidence="2 6" id="KW-0645">Protease</keyword>
<comment type="caution">
    <text evidence="6">The sequence shown here is derived from an EMBL/GenBank/DDBJ whole genome shotgun (WGS) entry which is preliminary data.</text>
</comment>
<feature type="domain" description="PDZ" evidence="5">
    <location>
        <begin position="271"/>
        <end position="369"/>
    </location>
</feature>
<keyword evidence="7" id="KW-1185">Reference proteome</keyword>
<dbReference type="PRINTS" id="PR00834">
    <property type="entry name" value="PROTEASES2C"/>
</dbReference>